<evidence type="ECO:0000313" key="1">
    <source>
        <dbReference type="EMBL" id="SHL73422.1"/>
    </source>
</evidence>
<accession>A0A9X8QS76</accession>
<dbReference type="InterPro" id="IPR011101">
    <property type="entry name" value="DUF5131"/>
</dbReference>
<evidence type="ECO:0000313" key="2">
    <source>
        <dbReference type="Proteomes" id="UP000184388"/>
    </source>
</evidence>
<reference evidence="2" key="1">
    <citation type="submission" date="2016-11" db="EMBL/GenBank/DDBJ databases">
        <authorList>
            <person name="Jaros S."/>
            <person name="Januszkiewicz K."/>
            <person name="Wedrychowicz H."/>
        </authorList>
    </citation>
    <scope>NUCLEOTIDE SEQUENCE [LARGE SCALE GENOMIC DNA]</scope>
    <source>
        <strain evidence="2">CGMCC 4.3555</strain>
    </source>
</reference>
<dbReference type="EMBL" id="FRBK01000006">
    <property type="protein sequence ID" value="SHL73422.1"/>
    <property type="molecule type" value="Genomic_DNA"/>
</dbReference>
<dbReference type="Pfam" id="PF07505">
    <property type="entry name" value="DUF5131"/>
    <property type="match status" value="1"/>
</dbReference>
<dbReference type="AlphaFoldDB" id="A0A9X8QS76"/>
<sequence>MSDNSAIEWTDATWNPVTGCTKVSPGCDNCYALTFSERWRGTPGHYFKNGFDVQLRPDKLTTPFAWKKPRRVFVNSMSDLFHKDVPDAYIAKVFAVMAATPQHTYQVLTKRHGRMRALLNDECNCGNGHVPGVHFRSAMAWAVSKANPDRIPGVSDDAEKRVWNAPWPLPNVWLGVSVEDQKRADIRIPALLGTPAAVRFLSCEPLLGPVELYDYLVELRDVTDDHADAPDGAVVEGMRRSGDQWHRIERLNWVIVGGESGRGARPMSPQWATQIIEQCQSSDVAVFVKQLGSRWAKNHKDIDTFPAALQIREYPQAVAAMQDGPR</sequence>
<name>A0A9X8QS76_9ACTN</name>
<dbReference type="Proteomes" id="UP000184388">
    <property type="component" value="Unassembled WGS sequence"/>
</dbReference>
<proteinExistence type="predicted"/>
<dbReference type="RefSeq" id="WP_073444562.1">
    <property type="nucleotide sequence ID" value="NZ_FRBK01000006.1"/>
</dbReference>
<organism evidence="1 2">
    <name type="scientific">Streptomyces yunnanensis</name>
    <dbReference type="NCBI Taxonomy" id="156453"/>
    <lineage>
        <taxon>Bacteria</taxon>
        <taxon>Bacillati</taxon>
        <taxon>Actinomycetota</taxon>
        <taxon>Actinomycetes</taxon>
        <taxon>Kitasatosporales</taxon>
        <taxon>Streptomycetaceae</taxon>
        <taxon>Streptomyces</taxon>
    </lineage>
</organism>
<protein>
    <submittedName>
        <fullName evidence="1">Protein gp37</fullName>
    </submittedName>
</protein>
<gene>
    <name evidence="1" type="ORF">SAMN05216268_10614</name>
</gene>
<comment type="caution">
    <text evidence="1">The sequence shown here is derived from an EMBL/GenBank/DDBJ whole genome shotgun (WGS) entry which is preliminary data.</text>
</comment>